<dbReference type="Pfam" id="PF00450">
    <property type="entry name" value="Peptidase_S10"/>
    <property type="match status" value="1"/>
</dbReference>
<evidence type="ECO:0000313" key="2">
    <source>
        <dbReference type="EMBL" id="MBK1785573.1"/>
    </source>
</evidence>
<feature type="region of interest" description="Disordered" evidence="1">
    <location>
        <begin position="1"/>
        <end position="30"/>
    </location>
</feature>
<proteinExistence type="predicted"/>
<dbReference type="InterPro" id="IPR029058">
    <property type="entry name" value="AB_hydrolase_fold"/>
</dbReference>
<dbReference type="EMBL" id="JAENJH010000003">
    <property type="protein sequence ID" value="MBK1785573.1"/>
    <property type="molecule type" value="Genomic_DNA"/>
</dbReference>
<accession>A0A934QUG4</accession>
<organism evidence="2 3">
    <name type="scientific">Prauserella cavernicola</name>
    <dbReference type="NCBI Taxonomy" id="2800127"/>
    <lineage>
        <taxon>Bacteria</taxon>
        <taxon>Bacillati</taxon>
        <taxon>Actinomycetota</taxon>
        <taxon>Actinomycetes</taxon>
        <taxon>Pseudonocardiales</taxon>
        <taxon>Pseudonocardiaceae</taxon>
        <taxon>Prauserella</taxon>
    </lineage>
</organism>
<dbReference type="RefSeq" id="WP_200318609.1">
    <property type="nucleotide sequence ID" value="NZ_JAENJH010000003.1"/>
</dbReference>
<dbReference type="Proteomes" id="UP000635245">
    <property type="component" value="Unassembled WGS sequence"/>
</dbReference>
<evidence type="ECO:0000313" key="3">
    <source>
        <dbReference type="Proteomes" id="UP000635245"/>
    </source>
</evidence>
<dbReference type="SUPFAM" id="SSF53474">
    <property type="entry name" value="alpha/beta-Hydrolases"/>
    <property type="match status" value="1"/>
</dbReference>
<gene>
    <name evidence="2" type="ORF">JHE00_14675</name>
</gene>
<protein>
    <submittedName>
        <fullName evidence="2">Peptidase S10</fullName>
    </submittedName>
</protein>
<dbReference type="InterPro" id="IPR001563">
    <property type="entry name" value="Peptidase_S10"/>
</dbReference>
<evidence type="ECO:0000256" key="1">
    <source>
        <dbReference type="SAM" id="MobiDB-lite"/>
    </source>
</evidence>
<dbReference type="GO" id="GO:0004185">
    <property type="term" value="F:serine-type carboxypeptidase activity"/>
    <property type="evidence" value="ECO:0007669"/>
    <property type="project" value="InterPro"/>
</dbReference>
<dbReference type="GO" id="GO:0006508">
    <property type="term" value="P:proteolysis"/>
    <property type="evidence" value="ECO:0007669"/>
    <property type="project" value="InterPro"/>
</dbReference>
<name>A0A934QUG4_9PSEU</name>
<sequence length="497" mass="54958">MPDKTGETETPVTGDEEKAKPAEPVDDLVTTSHSLTVKRRKLAYTAQTGRIVLRKETLSDGKFEGHKPKAEVFVTAYTLDGADPATRPVTFAFNGGPGSSSIWLHLGVLGPRRIVSGDVNDPEPPPYRLADNPETLLAHSDLVFIDPVSTGFSRASEGEQPKDHHGFTPDVESVGEVIRLWTSRNERWLSPKYVAGESYGTLRAAALAAHLQDRHGLYLNGLLLISSVLDMGTIRFTEGNDLPYSLYLPTYAAIAHYHGKHGDRPLEDVLADAEEFASRDLPWALQRGARLTGQERADAVERLATLTGLSESYVDRVNLRIEHVRFFTELLREEGLTTGRMDGRFTTWEPDGGREHMSDDASISRIIGAYSAGFNHYVRAELGYANDLPYEILSLDVNRAWSYSDFEGRSVSVVDSLGAAMRANPHLKVHVALGHYDGATPYYAAEHVLARLQIPDELRDNIETAYYPAGHMMYVHEPSRVSQSKDLGAFVKATSNR</sequence>
<reference evidence="2" key="1">
    <citation type="submission" date="2020-12" db="EMBL/GenBank/DDBJ databases">
        <title>Prauserella sp. ASG 168, a novel actinomycete isolated from cave rock.</title>
        <authorList>
            <person name="Suriyachadkun C."/>
        </authorList>
    </citation>
    <scope>NUCLEOTIDE SEQUENCE</scope>
    <source>
        <strain evidence="2">ASG 168</strain>
    </source>
</reference>
<keyword evidence="3" id="KW-1185">Reference proteome</keyword>
<dbReference type="Gene3D" id="3.40.50.1820">
    <property type="entry name" value="alpha/beta hydrolase"/>
    <property type="match status" value="1"/>
</dbReference>
<dbReference type="AlphaFoldDB" id="A0A934QUG4"/>
<comment type="caution">
    <text evidence="2">The sequence shown here is derived from an EMBL/GenBank/DDBJ whole genome shotgun (WGS) entry which is preliminary data.</text>
</comment>